<organism evidence="1">
    <name type="scientific">uncultured Rhodospirillales bacterium HF0200_01O14</name>
    <dbReference type="NCBI Taxonomy" id="710787"/>
    <lineage>
        <taxon>Bacteria</taxon>
        <taxon>Pseudomonadati</taxon>
        <taxon>Pseudomonadota</taxon>
        <taxon>Alphaproteobacteria</taxon>
        <taxon>Rhodospirillales</taxon>
        <taxon>environmental samples</taxon>
    </lineage>
</organism>
<protein>
    <submittedName>
        <fullName evidence="1">Uncharacterized protein</fullName>
    </submittedName>
</protein>
<dbReference type="EMBL" id="GU474875">
    <property type="protein sequence ID" value="ADI17854.1"/>
    <property type="molecule type" value="Genomic_DNA"/>
</dbReference>
<sequence length="185" mass="20168">MAARVEFSATPERTGIRPLVTSTASFRTAIFSSGSRAVFSPTEPSITSPSTPAVIRASICSAVMSKSIEPSSFICVATAGKTPVQFTCMGKQPPDTARPVTGPRTTHLNTHIHEGMFNSCILYTKYTSRMQRDFYTKRKGPANGAFKPYNISGLEITFYALRGPNRTVPTCSTGASQSRRQVFWQ</sequence>
<name>E0XTW3_9PROT</name>
<proteinExistence type="predicted"/>
<reference evidence="1" key="1">
    <citation type="journal article" date="2011" name="Environ. Microbiol.">
        <title>Time-series analyses of Monterey Bay coastal microbial picoplankton using a 'genome proxy' microarray.</title>
        <authorList>
            <person name="Rich V.I."/>
            <person name="Pham V.D."/>
            <person name="Eppley J."/>
            <person name="Shi Y."/>
            <person name="DeLong E.F."/>
        </authorList>
    </citation>
    <scope>NUCLEOTIDE SEQUENCE</scope>
</reference>
<evidence type="ECO:0000313" key="1">
    <source>
        <dbReference type="EMBL" id="ADI17854.1"/>
    </source>
</evidence>
<accession>E0XTW3</accession>
<dbReference type="AlphaFoldDB" id="E0XTW3"/>